<dbReference type="EMBL" id="MU825917">
    <property type="protein sequence ID" value="KAJ7382694.1"/>
    <property type="molecule type" value="Genomic_DNA"/>
</dbReference>
<dbReference type="GO" id="GO:0005886">
    <property type="term" value="C:plasma membrane"/>
    <property type="evidence" value="ECO:0007669"/>
    <property type="project" value="TreeGrafter"/>
</dbReference>
<evidence type="ECO:0000256" key="7">
    <source>
        <dbReference type="SAM" id="Phobius"/>
    </source>
</evidence>
<evidence type="ECO:0000259" key="8">
    <source>
        <dbReference type="PROSITE" id="PS50026"/>
    </source>
</evidence>
<evidence type="ECO:0000256" key="3">
    <source>
        <dbReference type="ARBA" id="ARBA00022737"/>
    </source>
</evidence>
<protein>
    <recommendedName>
        <fullName evidence="8">EGF-like domain-containing protein</fullName>
    </recommendedName>
</protein>
<comment type="caution">
    <text evidence="9">The sequence shown here is derived from an EMBL/GenBank/DDBJ whole genome shotgun (WGS) entry which is preliminary data.</text>
</comment>
<feature type="disulfide bond" evidence="6">
    <location>
        <begin position="281"/>
        <end position="290"/>
    </location>
</feature>
<accession>A0A9X0D2R4</accession>
<evidence type="ECO:0000256" key="1">
    <source>
        <dbReference type="ARBA" id="ARBA00022536"/>
    </source>
</evidence>
<name>A0A9X0D2R4_9CNID</name>
<dbReference type="AlphaFoldDB" id="A0A9X0D2R4"/>
<keyword evidence="7" id="KW-0812">Transmembrane</keyword>
<organism evidence="9 10">
    <name type="scientific">Desmophyllum pertusum</name>
    <dbReference type="NCBI Taxonomy" id="174260"/>
    <lineage>
        <taxon>Eukaryota</taxon>
        <taxon>Metazoa</taxon>
        <taxon>Cnidaria</taxon>
        <taxon>Anthozoa</taxon>
        <taxon>Hexacorallia</taxon>
        <taxon>Scleractinia</taxon>
        <taxon>Caryophylliina</taxon>
        <taxon>Caryophylliidae</taxon>
        <taxon>Desmophyllum</taxon>
    </lineage>
</organism>
<dbReference type="CDD" id="cd00054">
    <property type="entry name" value="EGF_CA"/>
    <property type="match status" value="2"/>
</dbReference>
<keyword evidence="3" id="KW-0677">Repeat</keyword>
<dbReference type="Gene3D" id="2.10.25.10">
    <property type="entry name" value="Laminin"/>
    <property type="match status" value="2"/>
</dbReference>
<keyword evidence="5" id="KW-0325">Glycoprotein</keyword>
<keyword evidence="7" id="KW-1133">Transmembrane helix</keyword>
<dbReference type="Pfam" id="PF00008">
    <property type="entry name" value="EGF"/>
    <property type="match status" value="1"/>
</dbReference>
<keyword evidence="7" id="KW-0472">Membrane</keyword>
<dbReference type="InterPro" id="IPR000742">
    <property type="entry name" value="EGF"/>
</dbReference>
<dbReference type="OrthoDB" id="5963868at2759"/>
<evidence type="ECO:0000256" key="2">
    <source>
        <dbReference type="ARBA" id="ARBA00022729"/>
    </source>
</evidence>
<dbReference type="SMART" id="SM00179">
    <property type="entry name" value="EGF_CA"/>
    <property type="match status" value="2"/>
</dbReference>
<feature type="transmembrane region" description="Helical" evidence="7">
    <location>
        <begin position="487"/>
        <end position="508"/>
    </location>
</feature>
<dbReference type="SMART" id="SM00181">
    <property type="entry name" value="EGF"/>
    <property type="match status" value="2"/>
</dbReference>
<evidence type="ECO:0000313" key="10">
    <source>
        <dbReference type="Proteomes" id="UP001163046"/>
    </source>
</evidence>
<dbReference type="InterPro" id="IPR000152">
    <property type="entry name" value="EGF-type_Asp/Asn_hydroxyl_site"/>
</dbReference>
<dbReference type="GO" id="GO:0045197">
    <property type="term" value="P:establishment or maintenance of epithelial cell apical/basal polarity"/>
    <property type="evidence" value="ECO:0007669"/>
    <property type="project" value="TreeGrafter"/>
</dbReference>
<dbReference type="InterPro" id="IPR013032">
    <property type="entry name" value="EGF-like_CS"/>
</dbReference>
<dbReference type="Pfam" id="PF12661">
    <property type="entry name" value="hEGF"/>
    <property type="match status" value="1"/>
</dbReference>
<keyword evidence="2" id="KW-0732">Signal</keyword>
<gene>
    <name evidence="9" type="ORF">OS493_033486</name>
</gene>
<dbReference type="FunFam" id="2.10.25.10:FF:000123">
    <property type="entry name" value="Crumbs homolog 1 (Drosophila)"/>
    <property type="match status" value="1"/>
</dbReference>
<dbReference type="SUPFAM" id="SSF57196">
    <property type="entry name" value="EGF/Laminin"/>
    <property type="match status" value="2"/>
</dbReference>
<feature type="disulfide bond" evidence="6">
    <location>
        <begin position="320"/>
        <end position="329"/>
    </location>
</feature>
<dbReference type="GO" id="GO:0007157">
    <property type="term" value="P:heterophilic cell-cell adhesion via plasma membrane cell adhesion molecules"/>
    <property type="evidence" value="ECO:0007669"/>
    <property type="project" value="TreeGrafter"/>
</dbReference>
<dbReference type="FunFam" id="2.10.25.10:FF:000004">
    <property type="entry name" value="Neurogenic locus notch 1"/>
    <property type="match status" value="1"/>
</dbReference>
<reference evidence="9" key="1">
    <citation type="submission" date="2023-01" db="EMBL/GenBank/DDBJ databases">
        <title>Genome assembly of the deep-sea coral Lophelia pertusa.</title>
        <authorList>
            <person name="Herrera S."/>
            <person name="Cordes E."/>
        </authorList>
    </citation>
    <scope>NUCLEOTIDE SEQUENCE</scope>
    <source>
        <strain evidence="9">USNM1676648</strain>
        <tissue evidence="9">Polyp</tissue>
    </source>
</reference>
<evidence type="ECO:0000256" key="6">
    <source>
        <dbReference type="PROSITE-ProRule" id="PRU00076"/>
    </source>
</evidence>
<keyword evidence="1 6" id="KW-0245">EGF-like domain</keyword>
<evidence type="ECO:0000313" key="9">
    <source>
        <dbReference type="EMBL" id="KAJ7382694.1"/>
    </source>
</evidence>
<dbReference type="InterPro" id="IPR001881">
    <property type="entry name" value="EGF-like_Ca-bd_dom"/>
</dbReference>
<dbReference type="PROSITE" id="PS00022">
    <property type="entry name" value="EGF_1"/>
    <property type="match status" value="2"/>
</dbReference>
<dbReference type="PANTHER" id="PTHR24049">
    <property type="entry name" value="CRUMBS FAMILY MEMBER"/>
    <property type="match status" value="1"/>
</dbReference>
<proteinExistence type="predicted"/>
<feature type="domain" description="EGF-like" evidence="8">
    <location>
        <begin position="257"/>
        <end position="291"/>
    </location>
</feature>
<dbReference type="PANTHER" id="PTHR24049:SF22">
    <property type="entry name" value="DROSOPHILA CRUMBS HOMOLOG"/>
    <property type="match status" value="1"/>
</dbReference>
<dbReference type="PROSITE" id="PS01186">
    <property type="entry name" value="EGF_2"/>
    <property type="match status" value="2"/>
</dbReference>
<dbReference type="InterPro" id="IPR051022">
    <property type="entry name" value="Notch_Cell-Fate_Det"/>
</dbReference>
<sequence>MSKSLSAVLNCTIVVSEHHQPLEILLEPSQVSVKADNGTVVGVLTTVTQNSDETFTYKLVDEAQLPFSVDGNKLVVAKKDGLDFQVSSSEEALIPISIISKGNMSEPIREAFYVRAIYDHHHAVIMCLMPHTVNENQPSGTFVGQLIIDNSSSPSLSCAKQHCCSDSGRHFDYRCNVDNPENNVIPQLQKNVSALFGLDDGFRLRTKVPLLYSDFKDSKGSVKIHFSCYHNRNPLHFIGQTLEITVADCDNSGVCPVINECPVCQHGGSCQDVIDGYSCQCMPGYTGVHCETNILDECQVVDCKNGGTCQDGIASFTCNCADGFSGELCERKLSLCGNCVGETLCVTFVEAAVRCGLETQYQIPVLVSETGISSTRSTALEKEIGAILDAKTTARKRRAHSNFFYVEILGINQLGTQKHSLLILTALDARHKYFPLHASEACAMLANTERQCVESCEMLKLVGLPCGRSEPYKNTGATTKGLGTGGVAGTTVVVIVLIAVLVGGIVYYKRKKYPSAKTPQTSFLFNKNSVLV</sequence>
<keyword evidence="10" id="KW-1185">Reference proteome</keyword>
<keyword evidence="4 6" id="KW-1015">Disulfide bond</keyword>
<dbReference type="GO" id="GO:0032991">
    <property type="term" value="C:protein-containing complex"/>
    <property type="evidence" value="ECO:0007669"/>
    <property type="project" value="TreeGrafter"/>
</dbReference>
<evidence type="ECO:0000256" key="4">
    <source>
        <dbReference type="ARBA" id="ARBA00023157"/>
    </source>
</evidence>
<dbReference type="Proteomes" id="UP001163046">
    <property type="component" value="Unassembled WGS sequence"/>
</dbReference>
<dbReference type="PROSITE" id="PS00010">
    <property type="entry name" value="ASX_HYDROXYL"/>
    <property type="match status" value="2"/>
</dbReference>
<comment type="caution">
    <text evidence="6">Lacks conserved residue(s) required for the propagation of feature annotation.</text>
</comment>
<dbReference type="PROSITE" id="PS50026">
    <property type="entry name" value="EGF_3"/>
    <property type="match status" value="2"/>
</dbReference>
<feature type="domain" description="EGF-like" evidence="8">
    <location>
        <begin position="294"/>
        <end position="330"/>
    </location>
</feature>
<evidence type="ECO:0000256" key="5">
    <source>
        <dbReference type="ARBA" id="ARBA00023180"/>
    </source>
</evidence>
<dbReference type="GO" id="GO:0005509">
    <property type="term" value="F:calcium ion binding"/>
    <property type="evidence" value="ECO:0007669"/>
    <property type="project" value="InterPro"/>
</dbReference>